<organism evidence="1 2">
    <name type="scientific">Halobacteriovorax vibrionivorans</name>
    <dbReference type="NCBI Taxonomy" id="2152716"/>
    <lineage>
        <taxon>Bacteria</taxon>
        <taxon>Pseudomonadati</taxon>
        <taxon>Bdellovibrionota</taxon>
        <taxon>Bacteriovoracia</taxon>
        <taxon>Bacteriovoracales</taxon>
        <taxon>Halobacteriovoraceae</taxon>
        <taxon>Halobacteriovorax</taxon>
    </lineage>
</organism>
<comment type="caution">
    <text evidence="1">The sequence shown here is derived from an EMBL/GenBank/DDBJ whole genome shotgun (WGS) entry which is preliminary data.</text>
</comment>
<accession>A0ABY0IJV7</accession>
<reference evidence="2" key="1">
    <citation type="journal article" date="2019" name="Int. J. Syst. Evol. Microbiol.">
        <title>Halobacteriovorax valvorus sp. nov., a novel prokaryotic predator isolated from coastal seawater of China.</title>
        <authorList>
            <person name="Chen M.-X."/>
        </authorList>
    </citation>
    <scope>NUCLEOTIDE SEQUENCE [LARGE SCALE GENOMIC DNA]</scope>
    <source>
        <strain evidence="2">BL9</strain>
    </source>
</reference>
<sequence>MHLITGMREILFITFLCSLNVFADIDFTIEKSFYQDHQIKYDAKELTYNSEYNESSYWFKTKYREFIIGNIVNCLENNCTTYHQRDLDEIYNESQNQFGEKDAQVYFSNVVAGLVISADDSLERQNILSEAKEYMNFNQKIYIGHILGHMMNNHYDHDRDPDGIVSQDEIYRAQRNGYDAGVCRDIAVAQATVLKDLGISETYILAYATAGDGHAMVIAQDPDNKDRIVSLNYGEVRINESQSAQGLSQDSSLADFGISYRIFNADGTPHDRLSTELGYVLNKVLGFDNNLSSPGSKFDGINFSSVDYTKGIFTATAFYSDNASGLNTLGAGVSLRRDTEHLTLNAGATGYHSRKSLKHREFHSQSIGIFGGIEAQLRTGKTDFGFLKNIYADTRVLVSGSMGKGDYSNEKLDENNEIDALDGDYFRSEHHMLASSLYAESNFANMTWRGIVTAHASIMKDDIRNESHHSLHYLGTTIKNQLNTPISDEYTLTLENTLYLKQNGSTMDFNAEVRSGDDLFSFQLGTSRPISGQTGYWTTGHEKETYFKLKANSRDNRFSLGLKIGKTESHGTTYRLESEFRF</sequence>
<dbReference type="EMBL" id="QDKL01000002">
    <property type="protein sequence ID" value="RZF21607.1"/>
    <property type="molecule type" value="Genomic_DNA"/>
</dbReference>
<evidence type="ECO:0000313" key="2">
    <source>
        <dbReference type="Proteomes" id="UP000443582"/>
    </source>
</evidence>
<proteinExistence type="predicted"/>
<protein>
    <recommendedName>
        <fullName evidence="3">Transglutaminase-like domain-containing protein</fullName>
    </recommendedName>
</protein>
<gene>
    <name evidence="1" type="ORF">DAY19_07930</name>
</gene>
<name>A0ABY0IJV7_9BACT</name>
<evidence type="ECO:0008006" key="3">
    <source>
        <dbReference type="Google" id="ProtNLM"/>
    </source>
</evidence>
<keyword evidence="2" id="KW-1185">Reference proteome</keyword>
<evidence type="ECO:0000313" key="1">
    <source>
        <dbReference type="EMBL" id="RZF21607.1"/>
    </source>
</evidence>
<dbReference type="RefSeq" id="WP_115361159.1">
    <property type="nucleotide sequence ID" value="NZ_QDKL01000002.1"/>
</dbReference>
<dbReference type="Proteomes" id="UP000443582">
    <property type="component" value="Unassembled WGS sequence"/>
</dbReference>